<sequence length="158" mass="18076">MSDTEKAKELLRAAARQISSPVWRRIRPRIETIAARYAQQAERHAIDHADRTTQAMRDEIGALRREVEHLRHIADELRPRTDTATHEVRAMGTQVAAVDERLAVLERNVEIGIATDADNGEARSLVDEIRDEHARVRARLTAMASYEERIGRLEHDRT</sequence>
<name>A0ABR7LEG1_9PSEU</name>
<protein>
    <submittedName>
        <fullName evidence="1">Uncharacterized protein</fullName>
    </submittedName>
</protein>
<keyword evidence="2" id="KW-1185">Reference proteome</keyword>
<proteinExistence type="predicted"/>
<dbReference type="EMBL" id="JABVED010000024">
    <property type="protein sequence ID" value="MBC6451109.1"/>
    <property type="molecule type" value="Genomic_DNA"/>
</dbReference>
<dbReference type="Proteomes" id="UP000734823">
    <property type="component" value="Unassembled WGS sequence"/>
</dbReference>
<accession>A0ABR7LEG1</accession>
<gene>
    <name evidence="1" type="ORF">GPZ80_28495</name>
</gene>
<dbReference type="RefSeq" id="WP_187224188.1">
    <property type="nucleotide sequence ID" value="NZ_JABVED010000024.1"/>
</dbReference>
<comment type="caution">
    <text evidence="1">The sequence shown here is derived from an EMBL/GenBank/DDBJ whole genome shotgun (WGS) entry which is preliminary data.</text>
</comment>
<evidence type="ECO:0000313" key="2">
    <source>
        <dbReference type="Proteomes" id="UP000734823"/>
    </source>
</evidence>
<reference evidence="1 2" key="1">
    <citation type="submission" date="2020-06" db="EMBL/GenBank/DDBJ databases">
        <title>Actinokineospora xiongansis sp. nov., isolated from soil of Baiyangdian.</title>
        <authorList>
            <person name="Zhang X."/>
        </authorList>
    </citation>
    <scope>NUCLEOTIDE SEQUENCE [LARGE SCALE GENOMIC DNA]</scope>
    <source>
        <strain evidence="1 2">HBU206404</strain>
    </source>
</reference>
<evidence type="ECO:0000313" key="1">
    <source>
        <dbReference type="EMBL" id="MBC6451109.1"/>
    </source>
</evidence>
<organism evidence="1 2">
    <name type="scientific">Actinokineospora xionganensis</name>
    <dbReference type="NCBI Taxonomy" id="2684470"/>
    <lineage>
        <taxon>Bacteria</taxon>
        <taxon>Bacillati</taxon>
        <taxon>Actinomycetota</taxon>
        <taxon>Actinomycetes</taxon>
        <taxon>Pseudonocardiales</taxon>
        <taxon>Pseudonocardiaceae</taxon>
        <taxon>Actinokineospora</taxon>
    </lineage>
</organism>